<accession>A0A139A0I9</accession>
<organism evidence="1 3">
    <name type="scientific">Gonapodya prolifera (strain JEL478)</name>
    <name type="common">Monoblepharis prolifera</name>
    <dbReference type="NCBI Taxonomy" id="1344416"/>
    <lineage>
        <taxon>Eukaryota</taxon>
        <taxon>Fungi</taxon>
        <taxon>Fungi incertae sedis</taxon>
        <taxon>Chytridiomycota</taxon>
        <taxon>Chytridiomycota incertae sedis</taxon>
        <taxon>Monoblepharidomycetes</taxon>
        <taxon>Monoblepharidales</taxon>
        <taxon>Gonapodyaceae</taxon>
        <taxon>Gonapodya</taxon>
    </lineage>
</organism>
<evidence type="ECO:0000313" key="2">
    <source>
        <dbReference type="EMBL" id="KXS12577.1"/>
    </source>
</evidence>
<sequence length="191" mass="21562">MLDSTLRRPASTPERLVVDVYLPSCCGQREALDEESIHTVPPQVAMRGVDQETWQKWMSEFQCIVRDDSLPVMGVLVSVLSGIGIPYALYKLNRLQRALARFQDEFNKNVMEPRGMYMKTASSTFDAAREHGHLHLQADWFAIAFTPSEIRSLKAEEYHYWYGPCSGAHYAGPTCTRCVEVGLLCGAKLVM</sequence>
<name>A0A139A0I9_GONPJ</name>
<dbReference type="Proteomes" id="UP000070544">
    <property type="component" value="Unassembled WGS sequence"/>
</dbReference>
<dbReference type="EMBL" id="KQ965831">
    <property type="protein sequence ID" value="KXS10252.1"/>
    <property type="molecule type" value="Genomic_DNA"/>
</dbReference>
<dbReference type="EMBL" id="KQ965786">
    <property type="protein sequence ID" value="KXS12577.1"/>
    <property type="molecule type" value="Genomic_DNA"/>
</dbReference>
<dbReference type="AlphaFoldDB" id="A0A139A0I9"/>
<dbReference type="OrthoDB" id="2175353at2759"/>
<proteinExistence type="predicted"/>
<evidence type="ECO:0000313" key="1">
    <source>
        <dbReference type="EMBL" id="KXS10252.1"/>
    </source>
</evidence>
<gene>
    <name evidence="1" type="ORF">M427DRAFT_183227</name>
    <name evidence="2" type="ORF">M427DRAFT_392258</name>
</gene>
<keyword evidence="3" id="KW-1185">Reference proteome</keyword>
<protein>
    <submittedName>
        <fullName evidence="1">Uncharacterized protein</fullName>
    </submittedName>
</protein>
<reference evidence="1 3" key="1">
    <citation type="journal article" date="2015" name="Genome Biol. Evol.">
        <title>Phylogenomic analyses indicate that early fungi evolved digesting cell walls of algal ancestors of land plants.</title>
        <authorList>
            <person name="Chang Y."/>
            <person name="Wang S."/>
            <person name="Sekimoto S."/>
            <person name="Aerts A.L."/>
            <person name="Choi C."/>
            <person name="Clum A."/>
            <person name="LaButti K.M."/>
            <person name="Lindquist E.A."/>
            <person name="Yee Ngan C."/>
            <person name="Ohm R.A."/>
            <person name="Salamov A.A."/>
            <person name="Grigoriev I.V."/>
            <person name="Spatafora J.W."/>
            <person name="Berbee M.L."/>
        </authorList>
    </citation>
    <scope>NUCLEOTIDE SEQUENCE [LARGE SCALE GENOMIC DNA]</scope>
    <source>
        <strain evidence="1 3">JEL478</strain>
    </source>
</reference>
<evidence type="ECO:0000313" key="3">
    <source>
        <dbReference type="Proteomes" id="UP000070544"/>
    </source>
</evidence>